<evidence type="ECO:0000256" key="2">
    <source>
        <dbReference type="ARBA" id="ARBA00007963"/>
    </source>
</evidence>
<comment type="similarity">
    <text evidence="1">Belongs to the MAF1 family.</text>
</comment>
<dbReference type="GO" id="GO:0046872">
    <property type="term" value="F:metal ion binding"/>
    <property type="evidence" value="ECO:0007669"/>
    <property type="project" value="UniProtKB-KW"/>
</dbReference>
<dbReference type="GO" id="GO:0016480">
    <property type="term" value="P:negative regulation of transcription by RNA polymerase III"/>
    <property type="evidence" value="ECO:0007669"/>
    <property type="project" value="InterPro"/>
</dbReference>
<comment type="caution">
    <text evidence="9">The sequence shown here is derived from an EMBL/GenBank/DDBJ whole genome shotgun (WGS) entry which is preliminary data.</text>
</comment>
<dbReference type="InterPro" id="IPR036820">
    <property type="entry name" value="Archease_dom_sf"/>
</dbReference>
<keyword evidence="4" id="KW-0819">tRNA processing</keyword>
<gene>
    <name evidence="9" type="ORF">KIN20_005038</name>
</gene>
<evidence type="ECO:0000256" key="6">
    <source>
        <dbReference type="ARBA" id="ARBA00022837"/>
    </source>
</evidence>
<proteinExistence type="inferred from homology"/>
<keyword evidence="6" id="KW-0106">Calcium</keyword>
<evidence type="ECO:0000256" key="5">
    <source>
        <dbReference type="ARBA" id="ARBA00022723"/>
    </source>
</evidence>
<feature type="compositionally biased region" description="Pro residues" evidence="7">
    <location>
        <begin position="1"/>
        <end position="12"/>
    </location>
</feature>
<feature type="region of interest" description="Disordered" evidence="7">
    <location>
        <begin position="1"/>
        <end position="62"/>
    </location>
</feature>
<dbReference type="PANTHER" id="PTHR12682:SF11">
    <property type="entry name" value="PROTEIN ARCHEASE"/>
    <property type="match status" value="1"/>
</dbReference>
<name>A0AAD5QH64_PARTN</name>
<organism evidence="9 10">
    <name type="scientific">Parelaphostrongylus tenuis</name>
    <name type="common">Meningeal worm</name>
    <dbReference type="NCBI Taxonomy" id="148309"/>
    <lineage>
        <taxon>Eukaryota</taxon>
        <taxon>Metazoa</taxon>
        <taxon>Ecdysozoa</taxon>
        <taxon>Nematoda</taxon>
        <taxon>Chromadorea</taxon>
        <taxon>Rhabditida</taxon>
        <taxon>Rhabditina</taxon>
        <taxon>Rhabditomorpha</taxon>
        <taxon>Strongyloidea</taxon>
        <taxon>Metastrongylidae</taxon>
        <taxon>Parelaphostrongylus</taxon>
    </lineage>
</organism>
<dbReference type="Gene3D" id="3.55.10.10">
    <property type="entry name" value="Archease domain"/>
    <property type="match status" value="1"/>
</dbReference>
<evidence type="ECO:0000256" key="4">
    <source>
        <dbReference type="ARBA" id="ARBA00022694"/>
    </source>
</evidence>
<dbReference type="Pfam" id="PF01951">
    <property type="entry name" value="Archease"/>
    <property type="match status" value="1"/>
</dbReference>
<dbReference type="EMBL" id="JAHQIW010000667">
    <property type="protein sequence ID" value="KAJ1349464.1"/>
    <property type="molecule type" value="Genomic_DNA"/>
</dbReference>
<dbReference type="InterPro" id="IPR023572">
    <property type="entry name" value="Archease_dom"/>
</dbReference>
<keyword evidence="10" id="KW-1185">Reference proteome</keyword>
<keyword evidence="5" id="KW-0479">Metal-binding</keyword>
<feature type="domain" description="Archease" evidence="8">
    <location>
        <begin position="275"/>
        <end position="412"/>
    </location>
</feature>
<evidence type="ECO:0000256" key="7">
    <source>
        <dbReference type="SAM" id="MobiDB-lite"/>
    </source>
</evidence>
<evidence type="ECO:0000256" key="1">
    <source>
        <dbReference type="ARBA" id="ARBA00006231"/>
    </source>
</evidence>
<dbReference type="Gene3D" id="3.40.1000.50">
    <property type="entry name" value="Repressor of RNA polymerase III transcription Maf1"/>
    <property type="match status" value="1"/>
</dbReference>
<evidence type="ECO:0000256" key="3">
    <source>
        <dbReference type="ARBA" id="ARBA00020829"/>
    </source>
</evidence>
<feature type="compositionally biased region" description="Polar residues" evidence="7">
    <location>
        <begin position="16"/>
        <end position="28"/>
    </location>
</feature>
<dbReference type="InterPro" id="IPR002804">
    <property type="entry name" value="Archease"/>
</dbReference>
<dbReference type="GO" id="GO:0006388">
    <property type="term" value="P:tRNA splicing, via endonucleolytic cleavage and ligation"/>
    <property type="evidence" value="ECO:0007669"/>
    <property type="project" value="TreeGrafter"/>
</dbReference>
<reference evidence="9" key="1">
    <citation type="submission" date="2021-06" db="EMBL/GenBank/DDBJ databases">
        <title>Parelaphostrongylus tenuis whole genome reference sequence.</title>
        <authorList>
            <person name="Garwood T.J."/>
            <person name="Larsen P.A."/>
            <person name="Fountain-Jones N.M."/>
            <person name="Garbe J.R."/>
            <person name="Macchietto M.G."/>
            <person name="Kania S.A."/>
            <person name="Gerhold R.W."/>
            <person name="Richards J.E."/>
            <person name="Wolf T.M."/>
        </authorList>
    </citation>
    <scope>NUCLEOTIDE SEQUENCE</scope>
    <source>
        <strain evidence="9">MNPRO001-30</strain>
        <tissue evidence="9">Meninges</tissue>
    </source>
</reference>
<dbReference type="InterPro" id="IPR038564">
    <property type="entry name" value="Maf1_sf"/>
</dbReference>
<sequence length="412" mass="45679">MSVTDLPPPPSSPLSDRSTACWTSSWNRTRARWSKVTRSSGKPLEDLNESDSANERQPLSPPDDFLCVSASPIGHSARMRHQSEAGHSGSETDADDFVLLDSISKRTLFDLIGVLNIAYPDYDFSNVKSSSFSLIPSVEVVMEAVDNKFYTTINGYAYMRDELWLAVGSEIQPNDCQIFRGVNLMDLFDYPGTNEYSTLFAGQELIRVLFRPNVMSFNGTEISEDQNSPHSPLGDTDLHLLAKRPRPSDSIDGDVIDADLSGLLLSGSSSNSAGYCYLDHPADVQVHAWGPNLTSAIAQAVTATYGYMTDLECVEEQFSMFYSAKANDLAGLLHAIMEEALCGFQSEPFFVGRRVVVRSLDRKACSAEFEVFGECFDMQKHTQLTDVKAITYSNMQIHENVDRCDIYVILDI</sequence>
<dbReference type="Proteomes" id="UP001196413">
    <property type="component" value="Unassembled WGS sequence"/>
</dbReference>
<accession>A0AAD5QH64</accession>
<dbReference type="Pfam" id="PF09174">
    <property type="entry name" value="Maf1"/>
    <property type="match status" value="1"/>
</dbReference>
<dbReference type="SUPFAM" id="SSF69819">
    <property type="entry name" value="MTH1598-like"/>
    <property type="match status" value="1"/>
</dbReference>
<dbReference type="InterPro" id="IPR015257">
    <property type="entry name" value="Maf1"/>
</dbReference>
<dbReference type="GO" id="GO:0072669">
    <property type="term" value="C:tRNA-splicing ligase complex"/>
    <property type="evidence" value="ECO:0007669"/>
    <property type="project" value="TreeGrafter"/>
</dbReference>
<evidence type="ECO:0000313" key="9">
    <source>
        <dbReference type="EMBL" id="KAJ1349464.1"/>
    </source>
</evidence>
<protein>
    <recommendedName>
        <fullName evidence="3">Repressor of RNA polymerase III transcription MAF1 homolog</fullName>
    </recommendedName>
</protein>
<evidence type="ECO:0000313" key="10">
    <source>
        <dbReference type="Proteomes" id="UP001196413"/>
    </source>
</evidence>
<dbReference type="AlphaFoldDB" id="A0AAD5QH64"/>
<comment type="similarity">
    <text evidence="2">Belongs to the archease family.</text>
</comment>
<evidence type="ECO:0000259" key="8">
    <source>
        <dbReference type="Pfam" id="PF01951"/>
    </source>
</evidence>
<dbReference type="PANTHER" id="PTHR12682">
    <property type="entry name" value="ARCHEASE"/>
    <property type="match status" value="1"/>
</dbReference>